<comment type="caution">
    <text evidence="2">The sequence shown here is derived from an EMBL/GenBank/DDBJ whole genome shotgun (WGS) entry which is preliminary data.</text>
</comment>
<dbReference type="Gene3D" id="1.20.1610.10">
    <property type="entry name" value="alpha-1,2-mannosidases domains"/>
    <property type="match status" value="1"/>
</dbReference>
<dbReference type="EMBL" id="JABCMA010001181">
    <property type="protein sequence ID" value="NMR77901.1"/>
    <property type="molecule type" value="Genomic_DNA"/>
</dbReference>
<dbReference type="Pfam" id="PF07971">
    <property type="entry name" value="Glyco_hydro_92"/>
    <property type="match status" value="1"/>
</dbReference>
<dbReference type="InterPro" id="IPR008928">
    <property type="entry name" value="6-hairpin_glycosidase_sf"/>
</dbReference>
<feature type="non-terminal residue" evidence="2">
    <location>
        <position position="144"/>
    </location>
</feature>
<accession>A0A7Y0R2Y0</accession>
<proteinExistence type="predicted"/>
<gene>
    <name evidence="2" type="ORF">HKB35_30445</name>
</gene>
<dbReference type="PANTHER" id="PTHR12143:SF39">
    <property type="entry name" value="SECRETED PROTEIN"/>
    <property type="match status" value="1"/>
</dbReference>
<dbReference type="InterPro" id="IPR012939">
    <property type="entry name" value="Glyco_hydro_92"/>
</dbReference>
<evidence type="ECO:0000313" key="3">
    <source>
        <dbReference type="Proteomes" id="UP000565155"/>
    </source>
</evidence>
<organism evidence="2 3">
    <name type="scientific">Vibrio alginolyticus</name>
    <dbReference type="NCBI Taxonomy" id="663"/>
    <lineage>
        <taxon>Bacteria</taxon>
        <taxon>Pseudomonadati</taxon>
        <taxon>Pseudomonadota</taxon>
        <taxon>Gammaproteobacteria</taxon>
        <taxon>Vibrionales</taxon>
        <taxon>Vibrionaceae</taxon>
        <taxon>Vibrio</taxon>
    </lineage>
</organism>
<reference evidence="2 3" key="1">
    <citation type="submission" date="2020-04" db="EMBL/GenBank/DDBJ databases">
        <title>Whole-genome sequencing of Vibrio spp. from China reveals different genetic environments of blaCTX-M-14 among diverse lineages.</title>
        <authorList>
            <person name="Zheng Z."/>
            <person name="Ye L."/>
            <person name="Chen S."/>
        </authorList>
    </citation>
    <scope>NUCLEOTIDE SEQUENCE [LARGE SCALE GENOMIC DNA]</scope>
    <source>
        <strain evidence="2 3">Vb1636</strain>
    </source>
</reference>
<dbReference type="GO" id="GO:0000224">
    <property type="term" value="F:peptide-N4-(N-acetyl-beta-glucosaminyl)asparagine amidase activity"/>
    <property type="evidence" value="ECO:0007669"/>
    <property type="project" value="TreeGrafter"/>
</dbReference>
<dbReference type="GO" id="GO:0005829">
    <property type="term" value="C:cytosol"/>
    <property type="evidence" value="ECO:0007669"/>
    <property type="project" value="TreeGrafter"/>
</dbReference>
<protein>
    <submittedName>
        <fullName evidence="2">Glycoside hydrolase family 92 protein</fullName>
    </submittedName>
</protein>
<dbReference type="GO" id="GO:0005975">
    <property type="term" value="P:carbohydrate metabolic process"/>
    <property type="evidence" value="ECO:0007669"/>
    <property type="project" value="InterPro"/>
</dbReference>
<keyword evidence="2" id="KW-0378">Hydrolase</keyword>
<dbReference type="PANTHER" id="PTHR12143">
    <property type="entry name" value="PEPTIDE N-GLYCANASE PNGASE -RELATED"/>
    <property type="match status" value="1"/>
</dbReference>
<sequence length="144" mass="16198">LFNARSSNTGEELPDLTGYIGQYMHGNEPSHHIPYLYALTDEPWKAQEYLDRIMSEMYTSEPTGLIGNEDVGQMSSWYLMSAMGFYQVTPADPVYTIGRPMFDEITIPVEGGEFTVIADNNSPHNKYVKSVTINGKPLDANFTF</sequence>
<dbReference type="GO" id="GO:0006516">
    <property type="term" value="P:glycoprotein catabolic process"/>
    <property type="evidence" value="ECO:0007669"/>
    <property type="project" value="TreeGrafter"/>
</dbReference>
<dbReference type="RefSeq" id="WP_169630028.1">
    <property type="nucleotide sequence ID" value="NZ_JABCMA010001181.1"/>
</dbReference>
<feature type="non-terminal residue" evidence="2">
    <location>
        <position position="1"/>
    </location>
</feature>
<name>A0A7Y0R2Y0_VIBAL</name>
<dbReference type="Gene3D" id="3.30.2080.10">
    <property type="entry name" value="GH92 mannosidase domain"/>
    <property type="match status" value="1"/>
</dbReference>
<dbReference type="InterPro" id="IPR050883">
    <property type="entry name" value="PNGase"/>
</dbReference>
<dbReference type="AlphaFoldDB" id="A0A7Y0R2Y0"/>
<evidence type="ECO:0000313" key="2">
    <source>
        <dbReference type="EMBL" id="NMR77901.1"/>
    </source>
</evidence>
<feature type="domain" description="Glycosyl hydrolase family 92" evidence="1">
    <location>
        <begin position="11"/>
        <end position="140"/>
    </location>
</feature>
<dbReference type="Proteomes" id="UP000565155">
    <property type="component" value="Unassembled WGS sequence"/>
</dbReference>
<evidence type="ECO:0000259" key="1">
    <source>
        <dbReference type="Pfam" id="PF07971"/>
    </source>
</evidence>
<dbReference type="SUPFAM" id="SSF48208">
    <property type="entry name" value="Six-hairpin glycosidases"/>
    <property type="match status" value="1"/>
</dbReference>